<feature type="domain" description="Zinc finger CCHC" evidence="2">
    <location>
        <begin position="108"/>
        <end position="182"/>
    </location>
</feature>
<dbReference type="PANTHER" id="PTHR22639">
    <property type="entry name" value="GAG-RELATED PROTEIN"/>
    <property type="match status" value="1"/>
</dbReference>
<feature type="domain" description="Zinc finger CCHC" evidence="1">
    <location>
        <begin position="17"/>
        <end position="92"/>
    </location>
</feature>
<dbReference type="Pfam" id="PF23057">
    <property type="entry name" value="RBD_ZCCHC3_1st"/>
    <property type="match status" value="1"/>
</dbReference>
<accession>A0AAZ3SPA5</accession>
<evidence type="ECO:0000313" key="3">
    <source>
        <dbReference type="Ensembl" id="ENSOTSP00005154869.1"/>
    </source>
</evidence>
<sequence>MARMQNNRMIPGIGQANSIRFTWKEKGMEPIGRESFGRAVLMGVLKLTVKDVLCLQGNQMEGAFDVTLYNEEKHEEIMKKVKEVGGEKPLVHYTVTSLAKNNFRVVTVNMYNPHVKEEDVRAFLGRYMENISSARLLRDSLGFWKGRRSFQALLKEDPKGLGGYLHPPAMFSLGADRGTLYYARQPPFCRRCMAYGHTMASCEDIRKCRICGSGEHEARAVASPRCAT</sequence>
<protein>
    <submittedName>
        <fullName evidence="3">Uncharacterized protein</fullName>
    </submittedName>
</protein>
<reference evidence="3" key="3">
    <citation type="submission" date="2025-09" db="UniProtKB">
        <authorList>
            <consortium name="Ensembl"/>
        </authorList>
    </citation>
    <scope>IDENTIFICATION</scope>
</reference>
<proteinExistence type="predicted"/>
<dbReference type="GO" id="GO:0002218">
    <property type="term" value="P:activation of innate immune response"/>
    <property type="evidence" value="ECO:0007669"/>
    <property type="project" value="InterPro"/>
</dbReference>
<dbReference type="AlphaFoldDB" id="A0AAZ3SPA5"/>
<dbReference type="Pfam" id="PF23058">
    <property type="entry name" value="RBD_ZCCHC3_2nd"/>
    <property type="match status" value="1"/>
</dbReference>
<dbReference type="GO" id="GO:0003690">
    <property type="term" value="F:double-stranded DNA binding"/>
    <property type="evidence" value="ECO:0007669"/>
    <property type="project" value="InterPro"/>
</dbReference>
<organism evidence="3 4">
    <name type="scientific">Oncorhynchus tshawytscha</name>
    <name type="common">Chinook salmon</name>
    <name type="synonym">Salmo tshawytscha</name>
    <dbReference type="NCBI Taxonomy" id="74940"/>
    <lineage>
        <taxon>Eukaryota</taxon>
        <taxon>Metazoa</taxon>
        <taxon>Chordata</taxon>
        <taxon>Craniata</taxon>
        <taxon>Vertebrata</taxon>
        <taxon>Euteleostomi</taxon>
        <taxon>Actinopterygii</taxon>
        <taxon>Neopterygii</taxon>
        <taxon>Teleostei</taxon>
        <taxon>Protacanthopterygii</taxon>
        <taxon>Salmoniformes</taxon>
        <taxon>Salmonidae</taxon>
        <taxon>Salmoninae</taxon>
        <taxon>Oncorhynchus</taxon>
    </lineage>
</organism>
<dbReference type="InterPro" id="IPR057810">
    <property type="entry name" value="RBD_ZCCHC3_1st"/>
</dbReference>
<dbReference type="InterPro" id="IPR057811">
    <property type="entry name" value="RBD_ZCCHC3_2nd"/>
</dbReference>
<dbReference type="Proteomes" id="UP000694402">
    <property type="component" value="Unassembled WGS sequence"/>
</dbReference>
<reference evidence="4" key="1">
    <citation type="journal article" date="2018" name="PLoS ONE">
        <title>Chinook salmon (Oncorhynchus tshawytscha) genome and transcriptome.</title>
        <authorList>
            <person name="Christensen K.A."/>
            <person name="Leong J.S."/>
            <person name="Sakhrani D."/>
            <person name="Biagi C.A."/>
            <person name="Minkley D.R."/>
            <person name="Withler R.E."/>
            <person name="Rondeau E.B."/>
            <person name="Koop B.F."/>
            <person name="Devlin R.H."/>
        </authorList>
    </citation>
    <scope>NUCLEOTIDE SEQUENCE [LARGE SCALE GENOMIC DNA]</scope>
</reference>
<dbReference type="GO" id="GO:0003723">
    <property type="term" value="F:RNA binding"/>
    <property type="evidence" value="ECO:0007669"/>
    <property type="project" value="InterPro"/>
</dbReference>
<dbReference type="Ensembl" id="ENSOTST00005120824.1">
    <property type="protein sequence ID" value="ENSOTSP00005154869.1"/>
    <property type="gene ID" value="ENSOTSG00005061889.1"/>
</dbReference>
<dbReference type="InterPro" id="IPR042509">
    <property type="entry name" value="ZCCHC3"/>
</dbReference>
<name>A0AAZ3SPA5_ONCTS</name>
<dbReference type="PANTHER" id="PTHR22639:SF3">
    <property type="entry name" value="ZINC FINGER CCHC DOMAIN-CONTAINING PROTEIN 3"/>
    <property type="match status" value="1"/>
</dbReference>
<evidence type="ECO:0000259" key="2">
    <source>
        <dbReference type="Pfam" id="PF23058"/>
    </source>
</evidence>
<evidence type="ECO:0000259" key="1">
    <source>
        <dbReference type="Pfam" id="PF23057"/>
    </source>
</evidence>
<reference evidence="3" key="2">
    <citation type="submission" date="2025-08" db="UniProtKB">
        <authorList>
            <consortium name="Ensembl"/>
        </authorList>
    </citation>
    <scope>IDENTIFICATION</scope>
</reference>
<evidence type="ECO:0000313" key="4">
    <source>
        <dbReference type="Proteomes" id="UP000694402"/>
    </source>
</evidence>
<dbReference type="GeneTree" id="ENSGT00530000063983"/>
<keyword evidence="4" id="KW-1185">Reference proteome</keyword>